<dbReference type="AlphaFoldDB" id="A0AA40SIA6"/>
<reference evidence="2 3" key="1">
    <citation type="submission" date="2020-08" db="EMBL/GenBank/DDBJ databases">
        <title>Genomic Encyclopedia of Type Strains, Phase III (KMG-III): the genomes of soil and plant-associated and newly described type strains.</title>
        <authorList>
            <person name="Whitman W."/>
        </authorList>
    </citation>
    <scope>NUCLEOTIDE SEQUENCE [LARGE SCALE GENOMIC DNA]</scope>
    <source>
        <strain evidence="2 3">CECT 3271</strain>
    </source>
</reference>
<dbReference type="Gene3D" id="3.40.1440.10">
    <property type="entry name" value="GIY-YIG endonuclease"/>
    <property type="match status" value="1"/>
</dbReference>
<name>A0AA40SIA6_9ACTN</name>
<comment type="caution">
    <text evidence="2">The sequence shown here is derived from an EMBL/GenBank/DDBJ whole genome shotgun (WGS) entry which is preliminary data.</text>
</comment>
<dbReference type="Proteomes" id="UP000530412">
    <property type="component" value="Unassembled WGS sequence"/>
</dbReference>
<dbReference type="InterPro" id="IPR035901">
    <property type="entry name" value="GIY-YIG_endonuc_sf"/>
</dbReference>
<accession>A0AA40SIA6</accession>
<dbReference type="CDD" id="cd00719">
    <property type="entry name" value="GIY-YIG_SF"/>
    <property type="match status" value="1"/>
</dbReference>
<gene>
    <name evidence="2" type="ORF">FHS33_005496</name>
</gene>
<dbReference type="RefSeq" id="WP_142193165.1">
    <property type="nucleotide sequence ID" value="NZ_BMSU01000018.1"/>
</dbReference>
<dbReference type="InterPro" id="IPR000305">
    <property type="entry name" value="GIY-YIG_endonuc"/>
</dbReference>
<sequence>MTLGDQGGLGNYAEFKLSITQALGDQLAEHLAALTKAPLTAENLAKLPPLKGVYQLYRHGKLVYIGKADKSLPQRLSKHLRKLSGRENTDIDQITFTALSVDEDFNAVTPEELLIKKHQGDGEAPWNYNGFGINDPGRERDTTFFGPDHFDQLYPARLDWVIDGLPVGNVDLKSLLHIAKTNLPYTFRYAYYRDKKKVEFYAGFEIALATSEMTADEFFQLVSAQLPSPWQITVLPGYVVMYPEKLRSKSARKYYIEGESFPPDDLT</sequence>
<organism evidence="2 3">
    <name type="scientific">Streptomyces calvus</name>
    <dbReference type="NCBI Taxonomy" id="67282"/>
    <lineage>
        <taxon>Bacteria</taxon>
        <taxon>Bacillati</taxon>
        <taxon>Actinomycetota</taxon>
        <taxon>Actinomycetes</taxon>
        <taxon>Kitasatosporales</taxon>
        <taxon>Streptomycetaceae</taxon>
        <taxon>Streptomyces</taxon>
    </lineage>
</organism>
<dbReference type="Pfam" id="PF01541">
    <property type="entry name" value="GIY-YIG"/>
    <property type="match status" value="1"/>
</dbReference>
<dbReference type="SUPFAM" id="SSF82771">
    <property type="entry name" value="GIY-YIG endonuclease"/>
    <property type="match status" value="1"/>
</dbReference>
<dbReference type="EMBL" id="JACJIE010000017">
    <property type="protein sequence ID" value="MBA8947039.1"/>
    <property type="molecule type" value="Genomic_DNA"/>
</dbReference>
<feature type="domain" description="GIY-YIG" evidence="1">
    <location>
        <begin position="52"/>
        <end position="119"/>
    </location>
</feature>
<proteinExistence type="predicted"/>
<evidence type="ECO:0000259" key="1">
    <source>
        <dbReference type="Pfam" id="PF01541"/>
    </source>
</evidence>
<protein>
    <recommendedName>
        <fullName evidence="1">GIY-YIG domain-containing protein</fullName>
    </recommendedName>
</protein>
<evidence type="ECO:0000313" key="3">
    <source>
        <dbReference type="Proteomes" id="UP000530412"/>
    </source>
</evidence>
<evidence type="ECO:0000313" key="2">
    <source>
        <dbReference type="EMBL" id="MBA8947039.1"/>
    </source>
</evidence>